<accession>A0A9W6U0S0</accession>
<evidence type="ECO:0000313" key="3">
    <source>
        <dbReference type="Proteomes" id="UP001165121"/>
    </source>
</evidence>
<comment type="caution">
    <text evidence="2">The sequence shown here is derived from an EMBL/GenBank/DDBJ whole genome shotgun (WGS) entry which is preliminary data.</text>
</comment>
<keyword evidence="1" id="KW-0732">Signal</keyword>
<sequence>MFVAAIALALVYIASFVAADKPTMGIGMMASDHPTMGVGMSGEVSSTPPSADERMQLAKTIKEMISSNPSAVDPAVANMSTEDLFSMLSNIVSNPSVLSHVGGLISAATKGDTGALAGHAAGLLGAVVPAVIPGLASAPAPAPAAIPVQPIYATSPTMGATSAAPAST</sequence>
<keyword evidence="3" id="KW-1185">Reference proteome</keyword>
<feature type="chain" id="PRO_5040897534" evidence="1">
    <location>
        <begin position="20"/>
        <end position="168"/>
    </location>
</feature>
<dbReference type="OrthoDB" id="166971at2759"/>
<evidence type="ECO:0000256" key="1">
    <source>
        <dbReference type="SAM" id="SignalP"/>
    </source>
</evidence>
<dbReference type="EMBL" id="BSXT01000313">
    <property type="protein sequence ID" value="GMF24142.1"/>
    <property type="molecule type" value="Genomic_DNA"/>
</dbReference>
<feature type="signal peptide" evidence="1">
    <location>
        <begin position="1"/>
        <end position="19"/>
    </location>
</feature>
<reference evidence="2" key="1">
    <citation type="submission" date="2023-04" db="EMBL/GenBank/DDBJ databases">
        <title>Phytophthora fragariaefolia NBRC 109709.</title>
        <authorList>
            <person name="Ichikawa N."/>
            <person name="Sato H."/>
            <person name="Tonouchi N."/>
        </authorList>
    </citation>
    <scope>NUCLEOTIDE SEQUENCE</scope>
    <source>
        <strain evidence="2">NBRC 109709</strain>
    </source>
</reference>
<dbReference type="Proteomes" id="UP001165121">
    <property type="component" value="Unassembled WGS sequence"/>
</dbReference>
<name>A0A9W6U0S0_9STRA</name>
<organism evidence="2 3">
    <name type="scientific">Phytophthora fragariaefolia</name>
    <dbReference type="NCBI Taxonomy" id="1490495"/>
    <lineage>
        <taxon>Eukaryota</taxon>
        <taxon>Sar</taxon>
        <taxon>Stramenopiles</taxon>
        <taxon>Oomycota</taxon>
        <taxon>Peronosporomycetes</taxon>
        <taxon>Peronosporales</taxon>
        <taxon>Peronosporaceae</taxon>
        <taxon>Phytophthora</taxon>
    </lineage>
</organism>
<evidence type="ECO:0000313" key="2">
    <source>
        <dbReference type="EMBL" id="GMF24142.1"/>
    </source>
</evidence>
<gene>
    <name evidence="2" type="ORF">Pfra01_000398600</name>
</gene>
<proteinExistence type="predicted"/>
<protein>
    <submittedName>
        <fullName evidence="2">Unnamed protein product</fullName>
    </submittedName>
</protein>
<dbReference type="AlphaFoldDB" id="A0A9W6U0S0"/>